<gene>
    <name evidence="7" type="ORF">H7K45_07095</name>
</gene>
<dbReference type="PIRSF" id="PIRSF036625">
    <property type="entry name" value="GAF_ANTAR"/>
    <property type="match status" value="1"/>
</dbReference>
<keyword evidence="8" id="KW-1185">Reference proteome</keyword>
<evidence type="ECO:0000313" key="7">
    <source>
        <dbReference type="EMBL" id="MCV7420301.1"/>
    </source>
</evidence>
<evidence type="ECO:0000256" key="2">
    <source>
        <dbReference type="ARBA" id="ARBA00022777"/>
    </source>
</evidence>
<organism evidence="7 8">
    <name type="scientific">Mycobacterium yunnanensis</name>
    <dbReference type="NCBI Taxonomy" id="368477"/>
    <lineage>
        <taxon>Bacteria</taxon>
        <taxon>Bacillati</taxon>
        <taxon>Actinomycetota</taxon>
        <taxon>Actinomycetes</taxon>
        <taxon>Mycobacteriales</taxon>
        <taxon>Mycobacteriaceae</taxon>
        <taxon>Mycobacterium</taxon>
    </lineage>
</organism>
<dbReference type="RefSeq" id="WP_263995074.1">
    <property type="nucleotide sequence ID" value="NZ_JACKVK010000004.1"/>
</dbReference>
<name>A0A9X2YZC9_9MYCO</name>
<proteinExistence type="predicted"/>
<dbReference type="PROSITE" id="PS50921">
    <property type="entry name" value="ANTAR"/>
    <property type="match status" value="1"/>
</dbReference>
<dbReference type="SMART" id="SM01012">
    <property type="entry name" value="ANTAR"/>
    <property type="match status" value="1"/>
</dbReference>
<reference evidence="7" key="1">
    <citation type="submission" date="2020-07" db="EMBL/GenBank/DDBJ databases">
        <authorList>
            <person name="Pettersson B.M.F."/>
            <person name="Behra P.R.K."/>
            <person name="Ramesh M."/>
            <person name="Das S."/>
            <person name="Dasgupta S."/>
            <person name="Kirsebom L.A."/>
        </authorList>
    </citation>
    <scope>NUCLEOTIDE SEQUENCE</scope>
    <source>
        <strain evidence="7">DSM 44838</strain>
    </source>
</reference>
<accession>A0A9X2YZC9</accession>
<dbReference type="InterPro" id="IPR003018">
    <property type="entry name" value="GAF"/>
</dbReference>
<dbReference type="Pfam" id="PF03861">
    <property type="entry name" value="ANTAR"/>
    <property type="match status" value="1"/>
</dbReference>
<feature type="compositionally biased region" description="Polar residues" evidence="5">
    <location>
        <begin position="14"/>
        <end position="25"/>
    </location>
</feature>
<dbReference type="GO" id="GO:0016301">
    <property type="term" value="F:kinase activity"/>
    <property type="evidence" value="ECO:0007669"/>
    <property type="project" value="UniProtKB-KW"/>
</dbReference>
<dbReference type="EMBL" id="JACKVK010000004">
    <property type="protein sequence ID" value="MCV7420301.1"/>
    <property type="molecule type" value="Genomic_DNA"/>
</dbReference>
<dbReference type="GO" id="GO:0003723">
    <property type="term" value="F:RNA binding"/>
    <property type="evidence" value="ECO:0007669"/>
    <property type="project" value="InterPro"/>
</dbReference>
<dbReference type="InterPro" id="IPR011006">
    <property type="entry name" value="CheY-like_superfamily"/>
</dbReference>
<dbReference type="SMART" id="SM00065">
    <property type="entry name" value="GAF"/>
    <property type="match status" value="1"/>
</dbReference>
<keyword evidence="4" id="KW-0804">Transcription</keyword>
<dbReference type="InterPro" id="IPR005561">
    <property type="entry name" value="ANTAR"/>
</dbReference>
<dbReference type="SUPFAM" id="SSF55781">
    <property type="entry name" value="GAF domain-like"/>
    <property type="match status" value="1"/>
</dbReference>
<evidence type="ECO:0000256" key="1">
    <source>
        <dbReference type="ARBA" id="ARBA00022679"/>
    </source>
</evidence>
<evidence type="ECO:0000256" key="4">
    <source>
        <dbReference type="ARBA" id="ARBA00023163"/>
    </source>
</evidence>
<evidence type="ECO:0000256" key="5">
    <source>
        <dbReference type="SAM" id="MobiDB-lite"/>
    </source>
</evidence>
<evidence type="ECO:0000256" key="3">
    <source>
        <dbReference type="ARBA" id="ARBA00023015"/>
    </source>
</evidence>
<dbReference type="InterPro" id="IPR036388">
    <property type="entry name" value="WH-like_DNA-bd_sf"/>
</dbReference>
<evidence type="ECO:0000313" key="8">
    <source>
        <dbReference type="Proteomes" id="UP001141629"/>
    </source>
</evidence>
<sequence>MSTVMPGPRPQPITDVSPTNSQSDGSVDAGSQWAQFDGLDSTVWSSLNQLSRALRVPEASLHDTLVAILQGALDLLQGAAHGAGVNLLVKGQFRPQAVLGEAPPLLDELQRRTGTGPCIEASERQCRIEITDTNTESRWPEFTSRAVAMGVKSMLCVPLWVQDHRLGSLSLYGSRPHALGGTAINLADLYATHAALALGDAQRTESLRRALSNRDTIGQAKGILMHSRKLSAQDAFELLVAASQRLNRKLVEVAQEVADTGALPAGLG</sequence>
<comment type="caution">
    <text evidence="7">The sequence shown here is derived from an EMBL/GenBank/DDBJ whole genome shotgun (WGS) entry which is preliminary data.</text>
</comment>
<feature type="domain" description="ANTAR" evidence="6">
    <location>
        <begin position="197"/>
        <end position="258"/>
    </location>
</feature>
<dbReference type="Gene3D" id="1.10.10.10">
    <property type="entry name" value="Winged helix-like DNA-binding domain superfamily/Winged helix DNA-binding domain"/>
    <property type="match status" value="1"/>
</dbReference>
<dbReference type="Proteomes" id="UP001141629">
    <property type="component" value="Unassembled WGS sequence"/>
</dbReference>
<evidence type="ECO:0000259" key="6">
    <source>
        <dbReference type="PROSITE" id="PS50921"/>
    </source>
</evidence>
<feature type="region of interest" description="Disordered" evidence="5">
    <location>
        <begin position="1"/>
        <end position="31"/>
    </location>
</feature>
<keyword evidence="3" id="KW-0805">Transcription regulation</keyword>
<protein>
    <submittedName>
        <fullName evidence="7">GAF and ANTAR domain-containing protein</fullName>
    </submittedName>
</protein>
<dbReference type="AlphaFoldDB" id="A0A9X2YZC9"/>
<dbReference type="Gene3D" id="3.30.450.40">
    <property type="match status" value="1"/>
</dbReference>
<dbReference type="InterPro" id="IPR029016">
    <property type="entry name" value="GAF-like_dom_sf"/>
</dbReference>
<reference evidence="7" key="2">
    <citation type="journal article" date="2022" name="BMC Genomics">
        <title>Comparative genome analysis of mycobacteria focusing on tRNA and non-coding RNA.</title>
        <authorList>
            <person name="Behra P.R.K."/>
            <person name="Pettersson B.M.F."/>
            <person name="Ramesh M."/>
            <person name="Das S."/>
            <person name="Dasgupta S."/>
            <person name="Kirsebom L.A."/>
        </authorList>
    </citation>
    <scope>NUCLEOTIDE SEQUENCE</scope>
    <source>
        <strain evidence="7">DSM 44838</strain>
    </source>
</reference>
<keyword evidence="1" id="KW-0808">Transferase</keyword>
<keyword evidence="2" id="KW-0418">Kinase</keyword>
<dbReference type="SUPFAM" id="SSF52172">
    <property type="entry name" value="CheY-like"/>
    <property type="match status" value="1"/>
</dbReference>
<dbReference type="Pfam" id="PF13185">
    <property type="entry name" value="GAF_2"/>
    <property type="match status" value="1"/>
</dbReference>
<dbReference type="InterPro" id="IPR012074">
    <property type="entry name" value="GAF_ANTAR"/>
</dbReference>